<feature type="transmembrane region" description="Helical" evidence="1">
    <location>
        <begin position="6"/>
        <end position="26"/>
    </location>
</feature>
<gene>
    <name evidence="2" type="ordered locus">EAE_08745</name>
</gene>
<evidence type="ECO:0000256" key="1">
    <source>
        <dbReference type="SAM" id="Phobius"/>
    </source>
</evidence>
<protein>
    <submittedName>
        <fullName evidence="2">Uncharacterized protein</fullName>
    </submittedName>
</protein>
<sequence>MNKFNLCFAADVYLWTLLASIFQHILRKAKIITLRYFLEKIPDKSAGLRYNQPHFRLIAAV</sequence>
<dbReference type="EMBL" id="CP002824">
    <property type="protein sequence ID" value="AEG96671.1"/>
    <property type="molecule type" value="Genomic_DNA"/>
</dbReference>
<name>A0A0H3FPQ0_KLEAK</name>
<keyword evidence="3" id="KW-1185">Reference proteome</keyword>
<accession>A0A0H3FPQ0</accession>
<keyword evidence="1" id="KW-0812">Transmembrane</keyword>
<dbReference type="AlphaFoldDB" id="A0A0H3FPQ0"/>
<evidence type="ECO:0000313" key="3">
    <source>
        <dbReference type="Proteomes" id="UP000008881"/>
    </source>
</evidence>
<dbReference type="PATRIC" id="fig|1028307.3.peg.1745"/>
<keyword evidence="1" id="KW-0472">Membrane</keyword>
<dbReference type="KEGG" id="eae:EAE_08745"/>
<proteinExistence type="predicted"/>
<reference evidence="2 3" key="1">
    <citation type="journal article" date="2012" name="J. Bacteriol.">
        <title>Complete genome sequence of Enterobacter aerogenes KCTC 2190.</title>
        <authorList>
            <person name="Shin S.H."/>
            <person name="Kim S."/>
            <person name="Kim J.Y."/>
            <person name="Lee S."/>
            <person name="Um Y."/>
            <person name="Oh M.K."/>
            <person name="Kim Y.R."/>
            <person name="Lee J."/>
            <person name="Yang K.S."/>
        </authorList>
    </citation>
    <scope>NUCLEOTIDE SEQUENCE [LARGE SCALE GENOMIC DNA]</scope>
    <source>
        <strain evidence="2 3">KCTC 2190</strain>
    </source>
</reference>
<keyword evidence="1" id="KW-1133">Transmembrane helix</keyword>
<organism evidence="2 3">
    <name type="scientific">Klebsiella aerogenes (strain ATCC 13048 / DSM 30053 / CCUG 1429 / JCM 1235 / KCTC 2190 / NBRC 13534 / NCIMB 10102 / NCTC 10006 / CDC 819-56)</name>
    <name type="common">Enterobacter aerogenes</name>
    <dbReference type="NCBI Taxonomy" id="1028307"/>
    <lineage>
        <taxon>Bacteria</taxon>
        <taxon>Pseudomonadati</taxon>
        <taxon>Pseudomonadota</taxon>
        <taxon>Gammaproteobacteria</taxon>
        <taxon>Enterobacterales</taxon>
        <taxon>Enterobacteriaceae</taxon>
        <taxon>Klebsiella/Raoultella group</taxon>
        <taxon>Klebsiella</taxon>
    </lineage>
</organism>
<evidence type="ECO:0000313" key="2">
    <source>
        <dbReference type="EMBL" id="AEG96671.1"/>
    </source>
</evidence>
<dbReference type="Proteomes" id="UP000008881">
    <property type="component" value="Chromosome"/>
</dbReference>
<dbReference type="HOGENOM" id="CLU_2915173_0_0_6"/>